<gene>
    <name evidence="11" type="ORF">C3Y92_13670</name>
</gene>
<dbReference type="RefSeq" id="WP_129353488.1">
    <property type="nucleotide sequence ID" value="NZ_CP026538.1"/>
</dbReference>
<feature type="transmembrane region" description="Helical" evidence="10">
    <location>
        <begin position="25"/>
        <end position="48"/>
    </location>
</feature>
<dbReference type="PANTHER" id="PTHR37468">
    <property type="entry name" value="SULFATE TRANSPORTER CYSZ"/>
    <property type="match status" value="1"/>
</dbReference>
<evidence type="ECO:0000313" key="11">
    <source>
        <dbReference type="EMBL" id="QAZ68213.1"/>
    </source>
</evidence>
<dbReference type="OrthoDB" id="5454223at2"/>
<keyword evidence="3" id="KW-1003">Cell membrane</keyword>
<evidence type="ECO:0000256" key="4">
    <source>
        <dbReference type="ARBA" id="ARBA00022519"/>
    </source>
</evidence>
<feature type="transmembrane region" description="Helical" evidence="10">
    <location>
        <begin position="160"/>
        <end position="177"/>
    </location>
</feature>
<keyword evidence="6 10" id="KW-0812">Transmembrane</keyword>
<dbReference type="GO" id="GO:0009675">
    <property type="term" value="F:high-affinity sulfate:proton symporter activity"/>
    <property type="evidence" value="ECO:0007669"/>
    <property type="project" value="TreeGrafter"/>
</dbReference>
<organism evidence="11 12">
    <name type="scientific">Solidesulfovibrio carbinolicus</name>
    <dbReference type="NCBI Taxonomy" id="296842"/>
    <lineage>
        <taxon>Bacteria</taxon>
        <taxon>Pseudomonadati</taxon>
        <taxon>Thermodesulfobacteriota</taxon>
        <taxon>Desulfovibrionia</taxon>
        <taxon>Desulfovibrionales</taxon>
        <taxon>Desulfovibrionaceae</taxon>
        <taxon>Solidesulfovibrio</taxon>
    </lineage>
</organism>
<proteinExistence type="predicted"/>
<name>A0A4P6HLY2_9BACT</name>
<dbReference type="GO" id="GO:0005886">
    <property type="term" value="C:plasma membrane"/>
    <property type="evidence" value="ECO:0007669"/>
    <property type="project" value="TreeGrafter"/>
</dbReference>
<evidence type="ECO:0000256" key="9">
    <source>
        <dbReference type="ARBA" id="ARBA00023136"/>
    </source>
</evidence>
<evidence type="ECO:0000256" key="8">
    <source>
        <dbReference type="ARBA" id="ARBA00023032"/>
    </source>
</evidence>
<dbReference type="Proteomes" id="UP000293296">
    <property type="component" value="Chromosome"/>
</dbReference>
<evidence type="ECO:0000256" key="5">
    <source>
        <dbReference type="ARBA" id="ARBA00022605"/>
    </source>
</evidence>
<comment type="subcellular location">
    <subcellularLocation>
        <location evidence="1">Membrane</location>
        <topology evidence="1">Multi-pass membrane protein</topology>
    </subcellularLocation>
</comment>
<dbReference type="AlphaFoldDB" id="A0A4P6HLY2"/>
<evidence type="ECO:0000313" key="12">
    <source>
        <dbReference type="Proteomes" id="UP000293296"/>
    </source>
</evidence>
<keyword evidence="2" id="KW-0813">Transport</keyword>
<evidence type="ECO:0000256" key="1">
    <source>
        <dbReference type="ARBA" id="ARBA00004141"/>
    </source>
</evidence>
<accession>A0A4P6HLY2</accession>
<feature type="transmembrane region" description="Helical" evidence="10">
    <location>
        <begin position="198"/>
        <end position="229"/>
    </location>
</feature>
<dbReference type="KEGG" id="dcb:C3Y92_13670"/>
<keyword evidence="7 10" id="KW-1133">Transmembrane helix</keyword>
<dbReference type="InterPro" id="IPR050480">
    <property type="entry name" value="CysZ-like"/>
</dbReference>
<dbReference type="GO" id="GO:0000103">
    <property type="term" value="P:sulfate assimilation"/>
    <property type="evidence" value="ECO:0007669"/>
    <property type="project" value="TreeGrafter"/>
</dbReference>
<protein>
    <recommendedName>
        <fullName evidence="13">Cysteine biosynthesis protein CysZ</fullName>
    </recommendedName>
</protein>
<evidence type="ECO:0000256" key="3">
    <source>
        <dbReference type="ARBA" id="ARBA00022475"/>
    </source>
</evidence>
<evidence type="ECO:0000256" key="6">
    <source>
        <dbReference type="ARBA" id="ARBA00022692"/>
    </source>
</evidence>
<evidence type="ECO:0000256" key="10">
    <source>
        <dbReference type="SAM" id="Phobius"/>
    </source>
</evidence>
<dbReference type="PANTHER" id="PTHR37468:SF1">
    <property type="entry name" value="SULFATE TRANSPORTER CYSZ"/>
    <property type="match status" value="1"/>
</dbReference>
<keyword evidence="8" id="KW-0764">Sulfate transport</keyword>
<keyword evidence="5" id="KW-0028">Amino-acid biosynthesis</keyword>
<evidence type="ECO:0000256" key="2">
    <source>
        <dbReference type="ARBA" id="ARBA00022448"/>
    </source>
</evidence>
<keyword evidence="9 10" id="KW-0472">Membrane</keyword>
<dbReference type="InterPro" id="IPR059112">
    <property type="entry name" value="CysZ/EI24"/>
</dbReference>
<keyword evidence="12" id="KW-1185">Reference proteome</keyword>
<dbReference type="Pfam" id="PF07264">
    <property type="entry name" value="EI24"/>
    <property type="match status" value="1"/>
</dbReference>
<sequence length="241" mass="26032">MLTAFPKGLAAHARGIRFALAHKGYLGLCAIPFALALVLYGVGFAVFASHGDQMLAALWSPDAQAGGLAGALAWLYLHVFKYILYVLAFVIMYFLFMVTANILAAPLYDHMAGRMLALAGASRQGPALSFGRLMLEEIKKAVFVMAAPLLLLFIPVLGQVLAPAAAAMLLALDFLDYPFCREEERFGVRLRRLTKNPLLLLGFGLPLLIPGLNILLFPFAILGGTLLYLDLTGRSVNPPGK</sequence>
<reference evidence="11 12" key="1">
    <citation type="submission" date="2018-02" db="EMBL/GenBank/DDBJ databases">
        <title>Genome sequence of Desulfovibrio carbinolicus DSM 3852.</title>
        <authorList>
            <person name="Wilbanks E."/>
            <person name="Skennerton C.T."/>
            <person name="Orphan V.J."/>
        </authorList>
    </citation>
    <scope>NUCLEOTIDE SEQUENCE [LARGE SCALE GENOMIC DNA]</scope>
    <source>
        <strain evidence="11 12">DSM 3852</strain>
    </source>
</reference>
<feature type="transmembrane region" description="Helical" evidence="10">
    <location>
        <begin position="82"/>
        <end position="108"/>
    </location>
</feature>
<evidence type="ECO:0000256" key="7">
    <source>
        <dbReference type="ARBA" id="ARBA00022989"/>
    </source>
</evidence>
<evidence type="ECO:0008006" key="13">
    <source>
        <dbReference type="Google" id="ProtNLM"/>
    </source>
</evidence>
<keyword evidence="4" id="KW-0997">Cell inner membrane</keyword>
<dbReference type="GO" id="GO:0019344">
    <property type="term" value="P:cysteine biosynthetic process"/>
    <property type="evidence" value="ECO:0007669"/>
    <property type="project" value="TreeGrafter"/>
</dbReference>
<dbReference type="EMBL" id="CP026538">
    <property type="protein sequence ID" value="QAZ68213.1"/>
    <property type="molecule type" value="Genomic_DNA"/>
</dbReference>